<dbReference type="AlphaFoldDB" id="A0A1Z4KR97"/>
<protein>
    <submittedName>
        <fullName evidence="1">Uncharacterized protein</fullName>
    </submittedName>
</protein>
<reference evidence="1 2" key="1">
    <citation type="submission" date="2017-06" db="EMBL/GenBank/DDBJ databases">
        <title>Genome sequencing of cyanobaciteial culture collection at National Institute for Environmental Studies (NIES).</title>
        <authorList>
            <person name="Hirose Y."/>
            <person name="Shimura Y."/>
            <person name="Fujisawa T."/>
            <person name="Nakamura Y."/>
            <person name="Kawachi M."/>
        </authorList>
    </citation>
    <scope>NUCLEOTIDE SEQUENCE [LARGE SCALE GENOMIC DNA]</scope>
    <source>
        <strain evidence="1 2">NIES-23</strain>
    </source>
</reference>
<dbReference type="Proteomes" id="UP000217507">
    <property type="component" value="Chromosome"/>
</dbReference>
<sequence>MGKKVKKNVPQLRFPEFVEVLKLTYLGEILDFKNGINADKSQYGKGYKFINVLDIIND</sequence>
<proteinExistence type="predicted"/>
<evidence type="ECO:0000313" key="1">
    <source>
        <dbReference type="EMBL" id="BAY71478.1"/>
    </source>
</evidence>
<name>A0A1Z4KR97_ANAVA</name>
<accession>A0A1Z4KR97</accession>
<evidence type="ECO:0000313" key="2">
    <source>
        <dbReference type="Proteomes" id="UP000217507"/>
    </source>
</evidence>
<dbReference type="EMBL" id="AP018216">
    <property type="protein sequence ID" value="BAY71478.1"/>
    <property type="molecule type" value="Genomic_DNA"/>
</dbReference>
<gene>
    <name evidence="1" type="ORF">NIES23_42960</name>
</gene>
<organism evidence="1 2">
    <name type="scientific">Trichormus variabilis NIES-23</name>
    <dbReference type="NCBI Taxonomy" id="1973479"/>
    <lineage>
        <taxon>Bacteria</taxon>
        <taxon>Bacillati</taxon>
        <taxon>Cyanobacteriota</taxon>
        <taxon>Cyanophyceae</taxon>
        <taxon>Nostocales</taxon>
        <taxon>Nostocaceae</taxon>
        <taxon>Trichormus</taxon>
    </lineage>
</organism>